<gene>
    <name evidence="1" type="ORF">GT360_13540</name>
</gene>
<proteinExistence type="predicted"/>
<dbReference type="EMBL" id="CP047475">
    <property type="protein sequence ID" value="QIA64450.1"/>
    <property type="molecule type" value="Genomic_DNA"/>
</dbReference>
<dbReference type="RefSeq" id="WP_164649355.1">
    <property type="nucleotide sequence ID" value="NZ_CP047475.1"/>
</dbReference>
<keyword evidence="2" id="KW-1185">Reference proteome</keyword>
<dbReference type="InterPro" id="IPR036388">
    <property type="entry name" value="WH-like_DNA-bd_sf"/>
</dbReference>
<name>A0A7Z2T558_9VIBR</name>
<protein>
    <recommendedName>
        <fullName evidence="3">Helix-turn-helix domain-containing protein</fullName>
    </recommendedName>
</protein>
<dbReference type="AlphaFoldDB" id="A0A7Z2T558"/>
<evidence type="ECO:0000313" key="1">
    <source>
        <dbReference type="EMBL" id="QIA64450.1"/>
    </source>
</evidence>
<dbReference type="Pfam" id="PF13730">
    <property type="entry name" value="HTH_36"/>
    <property type="match status" value="1"/>
</dbReference>
<dbReference type="KEGG" id="vas:GT360_13540"/>
<evidence type="ECO:0000313" key="2">
    <source>
        <dbReference type="Proteomes" id="UP000464262"/>
    </source>
</evidence>
<accession>A0A7Z2T558</accession>
<reference evidence="1 2" key="1">
    <citation type="submission" date="2020-01" db="EMBL/GenBank/DDBJ databases">
        <title>Whole genome and functional gene identification of agarase of Vibrio HN897.</title>
        <authorList>
            <person name="Liu Y."/>
            <person name="Zhao Z."/>
        </authorList>
    </citation>
    <scope>NUCLEOTIDE SEQUENCE [LARGE SCALE GENOMIC DNA]</scope>
    <source>
        <strain evidence="1 2">HN897</strain>
    </source>
</reference>
<dbReference type="Gene3D" id="1.10.10.10">
    <property type="entry name" value="Winged helix-like DNA-binding domain superfamily/Winged helix DNA-binding domain"/>
    <property type="match status" value="1"/>
</dbReference>
<organism evidence="1 2">
    <name type="scientific">Vibrio astriarenae</name>
    <dbReference type="NCBI Taxonomy" id="1481923"/>
    <lineage>
        <taxon>Bacteria</taxon>
        <taxon>Pseudomonadati</taxon>
        <taxon>Pseudomonadota</taxon>
        <taxon>Gammaproteobacteria</taxon>
        <taxon>Vibrionales</taxon>
        <taxon>Vibrionaceae</taxon>
        <taxon>Vibrio</taxon>
    </lineage>
</organism>
<sequence length="246" mass="27990">MTKENLICALAVKTGSPITKLLLVKLTDSADHQGYCFPSYEYLAKSCEISVRTAKQHVNKLVELGYLTKTSRFRRNGMQRSNGYQLCLPPTVASQQYTGEYGGVDGAPITKNKNNNILEGCSSGEEVVRLLSSEGEVVIGQTFFDVLRDTYPGVDVYKELTEMRMWLYLNESKRQPANTIKYFVNTWLRRVVKVKRGQQEYSRVARQSEPQTAIKESLLAYQRKKNKHPIEARIQTLIQQKKLGAK</sequence>
<dbReference type="Proteomes" id="UP000464262">
    <property type="component" value="Chromosome 1"/>
</dbReference>
<evidence type="ECO:0008006" key="3">
    <source>
        <dbReference type="Google" id="ProtNLM"/>
    </source>
</evidence>